<dbReference type="EMBL" id="BGPR01000104">
    <property type="protein sequence ID" value="GBL94622.1"/>
    <property type="molecule type" value="Genomic_DNA"/>
</dbReference>
<protein>
    <recommendedName>
        <fullName evidence="1">DDE-1 domain-containing protein</fullName>
    </recommendedName>
</protein>
<dbReference type="PANTHER" id="PTHR19303">
    <property type="entry name" value="TRANSPOSON"/>
    <property type="match status" value="1"/>
</dbReference>
<accession>A0A4Y2BR16</accession>
<evidence type="ECO:0000313" key="3">
    <source>
        <dbReference type="Proteomes" id="UP000499080"/>
    </source>
</evidence>
<dbReference type="InterPro" id="IPR004875">
    <property type="entry name" value="DDE_SF_endonuclease_dom"/>
</dbReference>
<evidence type="ECO:0000313" key="2">
    <source>
        <dbReference type="EMBL" id="GBL94622.1"/>
    </source>
</evidence>
<dbReference type="Pfam" id="PF03184">
    <property type="entry name" value="DDE_1"/>
    <property type="match status" value="1"/>
</dbReference>
<dbReference type="OrthoDB" id="6115549at2759"/>
<feature type="domain" description="DDE-1" evidence="1">
    <location>
        <begin position="24"/>
        <end position="119"/>
    </location>
</feature>
<dbReference type="GO" id="GO:0005634">
    <property type="term" value="C:nucleus"/>
    <property type="evidence" value="ECO:0007669"/>
    <property type="project" value="TreeGrafter"/>
</dbReference>
<comment type="caution">
    <text evidence="2">The sequence shown here is derived from an EMBL/GenBank/DDBJ whole genome shotgun (WGS) entry which is preliminary data.</text>
</comment>
<evidence type="ECO:0000259" key="1">
    <source>
        <dbReference type="Pfam" id="PF03184"/>
    </source>
</evidence>
<dbReference type="InterPro" id="IPR050863">
    <property type="entry name" value="CenT-Element_Derived"/>
</dbReference>
<dbReference type="GO" id="GO:0003677">
    <property type="term" value="F:DNA binding"/>
    <property type="evidence" value="ECO:0007669"/>
    <property type="project" value="TreeGrafter"/>
</dbReference>
<name>A0A4Y2BR16_ARAVE</name>
<reference evidence="2 3" key="1">
    <citation type="journal article" date="2019" name="Sci. Rep.">
        <title>Orb-weaving spider Araneus ventricosus genome elucidates the spidroin gene catalogue.</title>
        <authorList>
            <person name="Kono N."/>
            <person name="Nakamura H."/>
            <person name="Ohtoshi R."/>
            <person name="Moran D.A.P."/>
            <person name="Shinohara A."/>
            <person name="Yoshida Y."/>
            <person name="Fujiwara M."/>
            <person name="Mori M."/>
            <person name="Tomita M."/>
            <person name="Arakawa K."/>
        </authorList>
    </citation>
    <scope>NUCLEOTIDE SEQUENCE [LARGE SCALE GENOMIC DNA]</scope>
</reference>
<dbReference type="AlphaFoldDB" id="A0A4Y2BR16"/>
<sequence length="278" mass="31619">MFIFPRKRENTIHIDGVPPGSFAQYHPSGWMQREILVYWFQTFIQFSKPSNGKPVLLILDFHATHTKSLDLINFAREKNVTLLCLPPHCSHRMQPLDVTFMTSLSIYYQQEVSQWLATHPGRAVTIQQVAKLYGAAFLKAAGMQTAGCSSGRNHHSGREANPILQTQRKPEILAKHRPLLQPKNAEPLQNEHCSSKNLEPQVLETDNLATSSAFAISPKDIIPPPQAASKKTEVNDKRKGETVILTSSPYKIELEYQVEEKKKEHEKYAIKEEKIVLW</sequence>
<dbReference type="Proteomes" id="UP000499080">
    <property type="component" value="Unassembled WGS sequence"/>
</dbReference>
<organism evidence="2 3">
    <name type="scientific">Araneus ventricosus</name>
    <name type="common">Orbweaver spider</name>
    <name type="synonym">Epeira ventricosa</name>
    <dbReference type="NCBI Taxonomy" id="182803"/>
    <lineage>
        <taxon>Eukaryota</taxon>
        <taxon>Metazoa</taxon>
        <taxon>Ecdysozoa</taxon>
        <taxon>Arthropoda</taxon>
        <taxon>Chelicerata</taxon>
        <taxon>Arachnida</taxon>
        <taxon>Araneae</taxon>
        <taxon>Araneomorphae</taxon>
        <taxon>Entelegynae</taxon>
        <taxon>Araneoidea</taxon>
        <taxon>Araneidae</taxon>
        <taxon>Araneus</taxon>
    </lineage>
</organism>
<dbReference type="PANTHER" id="PTHR19303:SF71">
    <property type="entry name" value="ZINC FINGER PHD-TYPE DOMAIN-CONTAINING PROTEIN"/>
    <property type="match status" value="1"/>
</dbReference>
<gene>
    <name evidence="2" type="ORF">AVEN_83948_1</name>
</gene>
<keyword evidence="3" id="KW-1185">Reference proteome</keyword>
<proteinExistence type="predicted"/>